<feature type="transmembrane region" description="Helical" evidence="1">
    <location>
        <begin position="78"/>
        <end position="95"/>
    </location>
</feature>
<keyword evidence="1" id="KW-0812">Transmembrane</keyword>
<proteinExistence type="predicted"/>
<feature type="transmembrane region" description="Helical" evidence="1">
    <location>
        <begin position="55"/>
        <end position="71"/>
    </location>
</feature>
<evidence type="ECO:0000313" key="2">
    <source>
        <dbReference type="EMBL" id="PTU76421.1"/>
    </source>
</evidence>
<dbReference type="RefSeq" id="WP_108104739.1">
    <property type="nucleotide sequence ID" value="NZ_QASN01000002.1"/>
</dbReference>
<protein>
    <submittedName>
        <fullName evidence="2">Uncharacterized protein</fullName>
    </submittedName>
</protein>
<dbReference type="AlphaFoldDB" id="A0A2T5PFD5"/>
<dbReference type="EMBL" id="QASN01000002">
    <property type="protein sequence ID" value="PTU76421.1"/>
    <property type="molecule type" value="Genomic_DNA"/>
</dbReference>
<keyword evidence="3" id="KW-1185">Reference proteome</keyword>
<comment type="caution">
    <text evidence="2">The sequence shown here is derived from an EMBL/GenBank/DDBJ whole genome shotgun (WGS) entry which is preliminary data.</text>
</comment>
<keyword evidence="1" id="KW-1133">Transmembrane helix</keyword>
<name>A0A2T5PFD5_9PSED</name>
<keyword evidence="1" id="KW-0472">Membrane</keyword>
<accession>A0A2T5PFD5</accession>
<dbReference type="Proteomes" id="UP000244064">
    <property type="component" value="Unassembled WGS sequence"/>
</dbReference>
<evidence type="ECO:0000256" key="1">
    <source>
        <dbReference type="SAM" id="Phobius"/>
    </source>
</evidence>
<evidence type="ECO:0000313" key="3">
    <source>
        <dbReference type="Proteomes" id="UP000244064"/>
    </source>
</evidence>
<sequence>MLSLIVRQLALAALLATAQMGGLGLLYGLLGARLLEQRFGWLVQVCGLGAPVHEWLALGGFAALLAFLAALPLRRLRWLALAHVTTFLLGSWLLVSSIARDCLGNTWRDVELVALLLWQMDLVLLCALLGWLAYALIRRLSGLRAAPGVADSGC</sequence>
<reference evidence="2 3" key="1">
    <citation type="submission" date="2018-04" db="EMBL/GenBank/DDBJ databases">
        <title>Pseudomonas sp. nov., isolated from mangrove soil.</title>
        <authorList>
            <person name="Chen C."/>
        </authorList>
    </citation>
    <scope>NUCLEOTIDE SEQUENCE [LARGE SCALE GENOMIC DNA]</scope>
    <source>
        <strain evidence="2 3">TC-11</strain>
    </source>
</reference>
<feature type="transmembrane region" description="Helical" evidence="1">
    <location>
        <begin position="115"/>
        <end position="137"/>
    </location>
</feature>
<organism evidence="2 3">
    <name type="scientific">Pseudomonas mangrovi</name>
    <dbReference type="NCBI Taxonomy" id="2161748"/>
    <lineage>
        <taxon>Bacteria</taxon>
        <taxon>Pseudomonadati</taxon>
        <taxon>Pseudomonadota</taxon>
        <taxon>Gammaproteobacteria</taxon>
        <taxon>Pseudomonadales</taxon>
        <taxon>Pseudomonadaceae</taxon>
        <taxon>Pseudomonas</taxon>
    </lineage>
</organism>
<gene>
    <name evidence="2" type="ORF">DBO85_01915</name>
</gene>